<protein>
    <submittedName>
        <fullName evidence="1">Uncharacterized protein</fullName>
    </submittedName>
</protein>
<comment type="caution">
    <text evidence="1">The sequence shown here is derived from an EMBL/GenBank/DDBJ whole genome shotgun (WGS) entry which is preliminary data.</text>
</comment>
<accession>A0A9P4GLU6</accession>
<dbReference type="Proteomes" id="UP000800039">
    <property type="component" value="Unassembled WGS sequence"/>
</dbReference>
<dbReference type="AlphaFoldDB" id="A0A9P4GLU6"/>
<keyword evidence="2" id="KW-1185">Reference proteome</keyword>
<reference evidence="1" key="1">
    <citation type="submission" date="2020-01" db="EMBL/GenBank/DDBJ databases">
        <authorList>
            <consortium name="DOE Joint Genome Institute"/>
            <person name="Haridas S."/>
            <person name="Albert R."/>
            <person name="Binder M."/>
            <person name="Bloem J."/>
            <person name="Labutti K."/>
            <person name="Salamov A."/>
            <person name="Andreopoulos B."/>
            <person name="Baker S.E."/>
            <person name="Barry K."/>
            <person name="Bills G."/>
            <person name="Bluhm B.H."/>
            <person name="Cannon C."/>
            <person name="Castanera R."/>
            <person name="Culley D.E."/>
            <person name="Daum C."/>
            <person name="Ezra D."/>
            <person name="Gonzalez J.B."/>
            <person name="Henrissat B."/>
            <person name="Kuo A."/>
            <person name="Liang C."/>
            <person name="Lipzen A."/>
            <person name="Lutzoni F."/>
            <person name="Magnuson J."/>
            <person name="Mondo S."/>
            <person name="Nolan M."/>
            <person name="Ohm R."/>
            <person name="Pangilinan J."/>
            <person name="Park H.-J."/>
            <person name="Ramirez L."/>
            <person name="Alfaro M."/>
            <person name="Sun H."/>
            <person name="Tritt A."/>
            <person name="Yoshinaga Y."/>
            <person name="Zwiers L.-H."/>
            <person name="Turgeon B.G."/>
            <person name="Goodwin S.B."/>
            <person name="Spatafora J.W."/>
            <person name="Crous P.W."/>
            <person name="Grigoriev I.V."/>
        </authorList>
    </citation>
    <scope>NUCLEOTIDE SEQUENCE</scope>
    <source>
        <strain evidence="1">CBS 394.84</strain>
    </source>
</reference>
<feature type="non-terminal residue" evidence="1">
    <location>
        <position position="425"/>
    </location>
</feature>
<evidence type="ECO:0000313" key="1">
    <source>
        <dbReference type="EMBL" id="KAF1847420.1"/>
    </source>
</evidence>
<gene>
    <name evidence="1" type="ORF">K460DRAFT_257641</name>
</gene>
<dbReference type="OrthoDB" id="5421738at2759"/>
<dbReference type="RefSeq" id="XP_040789983.1">
    <property type="nucleotide sequence ID" value="XM_040927430.1"/>
</dbReference>
<proteinExistence type="predicted"/>
<feature type="non-terminal residue" evidence="1">
    <location>
        <position position="1"/>
    </location>
</feature>
<name>A0A9P4GLU6_9PLEO</name>
<dbReference type="GeneID" id="63844683"/>
<evidence type="ECO:0000313" key="2">
    <source>
        <dbReference type="Proteomes" id="UP000800039"/>
    </source>
</evidence>
<dbReference type="EMBL" id="ML976615">
    <property type="protein sequence ID" value="KAF1847420.1"/>
    <property type="molecule type" value="Genomic_DNA"/>
</dbReference>
<organism evidence="1 2">
    <name type="scientific">Cucurbitaria berberidis CBS 394.84</name>
    <dbReference type="NCBI Taxonomy" id="1168544"/>
    <lineage>
        <taxon>Eukaryota</taxon>
        <taxon>Fungi</taxon>
        <taxon>Dikarya</taxon>
        <taxon>Ascomycota</taxon>
        <taxon>Pezizomycotina</taxon>
        <taxon>Dothideomycetes</taxon>
        <taxon>Pleosporomycetidae</taxon>
        <taxon>Pleosporales</taxon>
        <taxon>Pleosporineae</taxon>
        <taxon>Cucurbitariaceae</taxon>
        <taxon>Cucurbitaria</taxon>
    </lineage>
</organism>
<sequence>LGDGIIVVDESFSDARRTDAHSWNLFFAIDFHFPNPRFPDQGLKSTQYLQTSSPTIKFDDRLSIEANSGTFDNIDIISGVCLFNGYLLKSSICNPESGKFDVEILRQARPTFHELEYISRSSTAIADIVGVLVSTSQVQGVQTPVSIGLDVPSFHYYHSAITAFDNGICTAEEALQWCEAVDLRHDQISHVFTAAVHHQLRRRGIEDSKYSIRVSTKATHMAFSLKSALRDRKIASFDLVLRILDTEDTGFWRSFYQLIPVKERPKDLSELGYLFYVFMVVKLALTGRSSIESISAPKVRVDCSRQASTETSKPRRLIVSIDDPAERRIYSKSQDLLRILRQSSGSPTDSALVEVYMCRRFFVNGNRTRARLYHHDTIPALPRLSYFPECSICQNKQVEPLDVVCQLYGVEFAKNIQSWFSEAGL</sequence>